<evidence type="ECO:0000313" key="3">
    <source>
        <dbReference type="Proteomes" id="UP000294902"/>
    </source>
</evidence>
<dbReference type="Pfam" id="PF05899">
    <property type="entry name" value="Cupin_3"/>
    <property type="match status" value="1"/>
</dbReference>
<dbReference type="Gene3D" id="2.60.120.10">
    <property type="entry name" value="Jelly Rolls"/>
    <property type="match status" value="1"/>
</dbReference>
<dbReference type="InterPro" id="IPR008579">
    <property type="entry name" value="UGlyAH_Cupin_dom"/>
</dbReference>
<keyword evidence="3" id="KW-1185">Reference proteome</keyword>
<dbReference type="RefSeq" id="WP_207669175.1">
    <property type="nucleotide sequence ID" value="NZ_SMAL01000003.1"/>
</dbReference>
<dbReference type="InterPro" id="IPR014710">
    <property type="entry name" value="RmlC-like_jellyroll"/>
</dbReference>
<dbReference type="CDD" id="cd02227">
    <property type="entry name" value="cupin_TM1112-like"/>
    <property type="match status" value="1"/>
</dbReference>
<dbReference type="InterPro" id="IPR011051">
    <property type="entry name" value="RmlC_Cupin_sf"/>
</dbReference>
<organism evidence="2 3">
    <name type="scientific">Natranaerovirga pectinivora</name>
    <dbReference type="NCBI Taxonomy" id="682400"/>
    <lineage>
        <taxon>Bacteria</taxon>
        <taxon>Bacillati</taxon>
        <taxon>Bacillota</taxon>
        <taxon>Clostridia</taxon>
        <taxon>Lachnospirales</taxon>
        <taxon>Natranaerovirgaceae</taxon>
        <taxon>Natranaerovirga</taxon>
    </lineage>
</organism>
<dbReference type="PANTHER" id="PTHR33271:SF22">
    <property type="entry name" value="OS04G0445200 PROTEIN"/>
    <property type="match status" value="1"/>
</dbReference>
<evidence type="ECO:0000313" key="2">
    <source>
        <dbReference type="EMBL" id="TCT15709.1"/>
    </source>
</evidence>
<comment type="caution">
    <text evidence="2">The sequence shown here is derived from an EMBL/GenBank/DDBJ whole genome shotgun (WGS) entry which is preliminary data.</text>
</comment>
<feature type="domain" description="(S)-ureidoglycine aminohydrolase cupin" evidence="1">
    <location>
        <begin position="17"/>
        <end position="86"/>
    </location>
</feature>
<dbReference type="PANTHER" id="PTHR33271">
    <property type="entry name" value="OS04G0445200 PROTEIN"/>
    <property type="match status" value="1"/>
</dbReference>
<evidence type="ECO:0000259" key="1">
    <source>
        <dbReference type="Pfam" id="PF05899"/>
    </source>
</evidence>
<gene>
    <name evidence="2" type="ORF">EDC18_103420</name>
</gene>
<dbReference type="AlphaFoldDB" id="A0A4R3MQ04"/>
<dbReference type="EMBL" id="SMAL01000003">
    <property type="protein sequence ID" value="TCT15709.1"/>
    <property type="molecule type" value="Genomic_DNA"/>
</dbReference>
<dbReference type="SUPFAM" id="SSF51182">
    <property type="entry name" value="RmlC-like cupins"/>
    <property type="match status" value="1"/>
</dbReference>
<protein>
    <recommendedName>
        <fullName evidence="1">(S)-ureidoglycine aminohydrolase cupin domain-containing protein</fullName>
    </recommendedName>
</protein>
<sequence length="92" mass="10798">MSRIIIKPMLLEEAIKLGIDKWSIWECESSTFDWEYPEQETAFVFEGDVIVTSGDEVAHIKENMLVSFPKGMKCTWEVRKAIRKAYTFNYEI</sequence>
<dbReference type="Proteomes" id="UP000294902">
    <property type="component" value="Unassembled WGS sequence"/>
</dbReference>
<proteinExistence type="predicted"/>
<name>A0A4R3MQ04_9FIRM</name>
<accession>A0A4R3MQ04</accession>
<reference evidence="2 3" key="1">
    <citation type="submission" date="2019-03" db="EMBL/GenBank/DDBJ databases">
        <title>Genomic Encyclopedia of Type Strains, Phase IV (KMG-IV): sequencing the most valuable type-strain genomes for metagenomic binning, comparative biology and taxonomic classification.</title>
        <authorList>
            <person name="Goeker M."/>
        </authorList>
    </citation>
    <scope>NUCLEOTIDE SEQUENCE [LARGE SCALE GENOMIC DNA]</scope>
    <source>
        <strain evidence="2 3">DSM 24629</strain>
    </source>
</reference>